<dbReference type="PROSITE" id="PS50932">
    <property type="entry name" value="HTH_LACI_2"/>
    <property type="match status" value="1"/>
</dbReference>
<accession>A0A1G8SA95</accession>
<dbReference type="PROSITE" id="PS00356">
    <property type="entry name" value="HTH_LACI_1"/>
    <property type="match status" value="1"/>
</dbReference>
<dbReference type="Proteomes" id="UP000199225">
    <property type="component" value="Unassembled WGS sequence"/>
</dbReference>
<dbReference type="OrthoDB" id="1639518at2"/>
<dbReference type="PRINTS" id="PR00036">
    <property type="entry name" value="HTHLACI"/>
</dbReference>
<dbReference type="PANTHER" id="PTHR30146">
    <property type="entry name" value="LACI-RELATED TRANSCRIPTIONAL REPRESSOR"/>
    <property type="match status" value="1"/>
</dbReference>
<keyword evidence="3" id="KW-0238">DNA-binding</keyword>
<dbReference type="CDD" id="cd01392">
    <property type="entry name" value="HTH_LacI"/>
    <property type="match status" value="1"/>
</dbReference>
<dbReference type="PROSITE" id="PS50943">
    <property type="entry name" value="HTH_CROC1"/>
    <property type="match status" value="1"/>
</dbReference>
<keyword evidence="8" id="KW-1185">Reference proteome</keyword>
<keyword evidence="1" id="KW-0678">Repressor</keyword>
<dbReference type="Gene3D" id="3.40.50.2300">
    <property type="match status" value="2"/>
</dbReference>
<dbReference type="InterPro" id="IPR028082">
    <property type="entry name" value="Peripla_BP_I"/>
</dbReference>
<dbReference type="Pfam" id="PF13377">
    <property type="entry name" value="Peripla_BP_3"/>
    <property type="match status" value="1"/>
</dbReference>
<dbReference type="AlphaFoldDB" id="A0A1G8SA95"/>
<keyword evidence="2" id="KW-0805">Transcription regulation</keyword>
<dbReference type="SUPFAM" id="SSF47413">
    <property type="entry name" value="lambda repressor-like DNA-binding domains"/>
    <property type="match status" value="1"/>
</dbReference>
<evidence type="ECO:0000256" key="3">
    <source>
        <dbReference type="ARBA" id="ARBA00023125"/>
    </source>
</evidence>
<dbReference type="CDD" id="cd19977">
    <property type="entry name" value="PBP1_EndR-like"/>
    <property type="match status" value="1"/>
</dbReference>
<reference evidence="8" key="1">
    <citation type="submission" date="2016-10" db="EMBL/GenBank/DDBJ databases">
        <authorList>
            <person name="Varghese N."/>
            <person name="Submissions S."/>
        </authorList>
    </citation>
    <scope>NUCLEOTIDE SEQUENCE [LARGE SCALE GENOMIC DNA]</scope>
    <source>
        <strain evidence="8">DSM 4771</strain>
    </source>
</reference>
<dbReference type="STRING" id="86666.SAMN04490247_1341"/>
<dbReference type="GO" id="GO:0000976">
    <property type="term" value="F:transcription cis-regulatory region binding"/>
    <property type="evidence" value="ECO:0007669"/>
    <property type="project" value="TreeGrafter"/>
</dbReference>
<dbReference type="InterPro" id="IPR001387">
    <property type="entry name" value="Cro/C1-type_HTH"/>
</dbReference>
<dbReference type="InterPro" id="IPR000843">
    <property type="entry name" value="HTH_LacI"/>
</dbReference>
<evidence type="ECO:0000256" key="1">
    <source>
        <dbReference type="ARBA" id="ARBA00022491"/>
    </source>
</evidence>
<evidence type="ECO:0000256" key="2">
    <source>
        <dbReference type="ARBA" id="ARBA00023015"/>
    </source>
</evidence>
<dbReference type="Gene3D" id="1.10.260.40">
    <property type="entry name" value="lambda repressor-like DNA-binding domains"/>
    <property type="match status" value="1"/>
</dbReference>
<dbReference type="SMART" id="SM00354">
    <property type="entry name" value="HTH_LACI"/>
    <property type="match status" value="1"/>
</dbReference>
<dbReference type="SUPFAM" id="SSF53822">
    <property type="entry name" value="Periplasmic binding protein-like I"/>
    <property type="match status" value="1"/>
</dbReference>
<sequence length="333" mass="37379">MKRVTMADVAKEAGVSKSTVSQYLNQRYEFMGEKTKKRIEEAIGKLGYQPNMVARSLKQKSSTTIGVIVANISHEFSTRIIQAIEAQFHQADYHVIVCNAEDKPEKEKKYIDMLLAKQVDGLIIFPTSTNVNVYNELNLQDFPLVFLDRSVPEVDVPTIMLDNKQAACLAVQELYQKGYEMLGILTNSTEYNVTPRVERIEGFKQACRKYGLPVQEKFIQGVALENMTEKIHSIMIGEDPPDALVAGNDLVLMEILTYARDHHLRIPEDLAIIGIDDISFASIYNPAITTIAQPVEKMGHKAATLLISKIAKQKQTQDEIVRFPATLISRSSC</sequence>
<evidence type="ECO:0000313" key="8">
    <source>
        <dbReference type="Proteomes" id="UP000199225"/>
    </source>
</evidence>
<proteinExistence type="predicted"/>
<dbReference type="GO" id="GO:0003700">
    <property type="term" value="F:DNA-binding transcription factor activity"/>
    <property type="evidence" value="ECO:0007669"/>
    <property type="project" value="TreeGrafter"/>
</dbReference>
<evidence type="ECO:0000256" key="4">
    <source>
        <dbReference type="ARBA" id="ARBA00023163"/>
    </source>
</evidence>
<evidence type="ECO:0000313" key="7">
    <source>
        <dbReference type="EMBL" id="SDJ26111.1"/>
    </source>
</evidence>
<dbReference type="PANTHER" id="PTHR30146:SF148">
    <property type="entry name" value="HTH-TYPE TRANSCRIPTIONAL REPRESSOR PURR-RELATED"/>
    <property type="match status" value="1"/>
</dbReference>
<name>A0A1G8SA95_9BACI</name>
<evidence type="ECO:0000259" key="6">
    <source>
        <dbReference type="PROSITE" id="PS50943"/>
    </source>
</evidence>
<feature type="domain" description="HTH cro/C1-type" evidence="6">
    <location>
        <begin position="2"/>
        <end position="49"/>
    </location>
</feature>
<dbReference type="InterPro" id="IPR046335">
    <property type="entry name" value="LacI/GalR-like_sensor"/>
</dbReference>
<dbReference type="Pfam" id="PF00356">
    <property type="entry name" value="LacI"/>
    <property type="match status" value="1"/>
</dbReference>
<dbReference type="InterPro" id="IPR010982">
    <property type="entry name" value="Lambda_DNA-bd_dom_sf"/>
</dbReference>
<dbReference type="EMBL" id="FNEV01000003">
    <property type="protein sequence ID" value="SDJ26111.1"/>
    <property type="molecule type" value="Genomic_DNA"/>
</dbReference>
<feature type="domain" description="HTH lacI-type" evidence="5">
    <location>
        <begin position="4"/>
        <end position="59"/>
    </location>
</feature>
<protein>
    <submittedName>
        <fullName evidence="7">Transcriptional regulator, LacI family</fullName>
    </submittedName>
</protein>
<keyword evidence="4" id="KW-0804">Transcription</keyword>
<evidence type="ECO:0000259" key="5">
    <source>
        <dbReference type="PROSITE" id="PS50932"/>
    </source>
</evidence>
<organism evidence="7 8">
    <name type="scientific">Salimicrobium halophilum</name>
    <dbReference type="NCBI Taxonomy" id="86666"/>
    <lineage>
        <taxon>Bacteria</taxon>
        <taxon>Bacillati</taxon>
        <taxon>Bacillota</taxon>
        <taxon>Bacilli</taxon>
        <taxon>Bacillales</taxon>
        <taxon>Bacillaceae</taxon>
        <taxon>Salimicrobium</taxon>
    </lineage>
</organism>
<gene>
    <name evidence="7" type="ORF">SAMN04490247_1341</name>
</gene>